<dbReference type="Pfam" id="PF02784">
    <property type="entry name" value="Orn_Arg_deC_N"/>
    <property type="match status" value="1"/>
</dbReference>
<dbReference type="Gene3D" id="2.40.37.10">
    <property type="entry name" value="Lyase, Ornithine Decarboxylase, Chain A, domain 1"/>
    <property type="match status" value="1"/>
</dbReference>
<evidence type="ECO:0000313" key="12">
    <source>
        <dbReference type="Proteomes" id="UP000295444"/>
    </source>
</evidence>
<evidence type="ECO:0000256" key="7">
    <source>
        <dbReference type="ARBA" id="ARBA00034138"/>
    </source>
</evidence>
<reference evidence="11 12" key="1">
    <citation type="submission" date="2019-03" db="EMBL/GenBank/DDBJ databases">
        <title>Genomic Encyclopedia of Type Strains, Phase IV (KMG-IV): sequencing the most valuable type-strain genomes for metagenomic binning, comparative biology and taxonomic classification.</title>
        <authorList>
            <person name="Goeker M."/>
        </authorList>
    </citation>
    <scope>NUCLEOTIDE SEQUENCE [LARGE SCALE GENOMIC DNA]</scope>
    <source>
        <strain evidence="11 12">DSM 45361</strain>
    </source>
</reference>
<dbReference type="SUPFAM" id="SSF51419">
    <property type="entry name" value="PLP-binding barrel"/>
    <property type="match status" value="1"/>
</dbReference>
<dbReference type="OrthoDB" id="9802241at2"/>
<comment type="similarity">
    <text evidence="2">Belongs to the Orn/Lys/Arg decarboxylase class-II family.</text>
</comment>
<dbReference type="GO" id="GO:0004586">
    <property type="term" value="F:ornithine decarboxylase activity"/>
    <property type="evidence" value="ECO:0007669"/>
    <property type="project" value="UniProtKB-EC"/>
</dbReference>
<evidence type="ECO:0000256" key="9">
    <source>
        <dbReference type="PIRSR" id="PIRSR600183-50"/>
    </source>
</evidence>
<dbReference type="EC" id="4.1.1.17" evidence="7"/>
<evidence type="ECO:0000256" key="8">
    <source>
        <dbReference type="ARBA" id="ARBA00049127"/>
    </source>
</evidence>
<accession>A0A4R6SC20</accession>
<keyword evidence="5" id="KW-0456">Lyase</keyword>
<dbReference type="InterPro" id="IPR000183">
    <property type="entry name" value="Orn/DAP/Arg_de-COase"/>
</dbReference>
<dbReference type="InterPro" id="IPR022653">
    <property type="entry name" value="De-COase2_pyr-phos_BS"/>
</dbReference>
<dbReference type="AlphaFoldDB" id="A0A4R6SC20"/>
<dbReference type="RefSeq" id="WP_133850361.1">
    <property type="nucleotide sequence ID" value="NZ_SNXZ01000003.1"/>
</dbReference>
<comment type="catalytic activity">
    <reaction evidence="8">
        <text>L-ornithine + H(+) = putrescine + CO2</text>
        <dbReference type="Rhea" id="RHEA:22964"/>
        <dbReference type="ChEBI" id="CHEBI:15378"/>
        <dbReference type="ChEBI" id="CHEBI:16526"/>
        <dbReference type="ChEBI" id="CHEBI:46911"/>
        <dbReference type="ChEBI" id="CHEBI:326268"/>
        <dbReference type="EC" id="4.1.1.17"/>
    </reaction>
</comment>
<protein>
    <recommendedName>
        <fullName evidence="7">ornithine decarboxylase</fullName>
        <ecNumber evidence="7">4.1.1.17</ecNumber>
    </recommendedName>
</protein>
<dbReference type="InterPro" id="IPR029066">
    <property type="entry name" value="PLP-binding_barrel"/>
</dbReference>
<evidence type="ECO:0000256" key="4">
    <source>
        <dbReference type="ARBA" id="ARBA00022898"/>
    </source>
</evidence>
<dbReference type="CDD" id="cd00622">
    <property type="entry name" value="PLPDE_III_ODC"/>
    <property type="match status" value="1"/>
</dbReference>
<dbReference type="EMBL" id="SNXZ01000003">
    <property type="protein sequence ID" value="TDP97103.1"/>
    <property type="molecule type" value="Genomic_DNA"/>
</dbReference>
<evidence type="ECO:0000256" key="2">
    <source>
        <dbReference type="ARBA" id="ARBA00008872"/>
    </source>
</evidence>
<evidence type="ECO:0000259" key="10">
    <source>
        <dbReference type="Pfam" id="PF02784"/>
    </source>
</evidence>
<keyword evidence="4 9" id="KW-0663">Pyridoxal phosphate</keyword>
<comment type="cofactor">
    <cofactor evidence="1 9">
        <name>pyridoxal 5'-phosphate</name>
        <dbReference type="ChEBI" id="CHEBI:597326"/>
    </cofactor>
</comment>
<dbReference type="SUPFAM" id="SSF50621">
    <property type="entry name" value="Alanine racemase C-terminal domain-like"/>
    <property type="match status" value="1"/>
</dbReference>
<organism evidence="11 12">
    <name type="scientific">Labedaea rhizosphaerae</name>
    <dbReference type="NCBI Taxonomy" id="598644"/>
    <lineage>
        <taxon>Bacteria</taxon>
        <taxon>Bacillati</taxon>
        <taxon>Actinomycetota</taxon>
        <taxon>Actinomycetes</taxon>
        <taxon>Pseudonocardiales</taxon>
        <taxon>Pseudonocardiaceae</taxon>
        <taxon>Labedaea</taxon>
    </lineage>
</organism>
<dbReference type="InterPro" id="IPR022644">
    <property type="entry name" value="De-COase2_N"/>
</dbReference>
<dbReference type="PROSITE" id="PS00878">
    <property type="entry name" value="ODR_DC_2_1"/>
    <property type="match status" value="1"/>
</dbReference>
<dbReference type="PRINTS" id="PR01182">
    <property type="entry name" value="ORNDCRBXLASE"/>
</dbReference>
<dbReference type="Gene3D" id="3.20.20.10">
    <property type="entry name" value="Alanine racemase"/>
    <property type="match status" value="1"/>
</dbReference>
<keyword evidence="3" id="KW-0210">Decarboxylase</keyword>
<dbReference type="InterPro" id="IPR002433">
    <property type="entry name" value="Orn_de-COase"/>
</dbReference>
<feature type="active site" description="Proton donor" evidence="9">
    <location>
        <position position="326"/>
    </location>
</feature>
<evidence type="ECO:0000313" key="11">
    <source>
        <dbReference type="EMBL" id="TDP97103.1"/>
    </source>
</evidence>
<dbReference type="GO" id="GO:0033387">
    <property type="term" value="P:putrescine biosynthetic process from arginine, via ornithine"/>
    <property type="evidence" value="ECO:0007669"/>
    <property type="project" value="TreeGrafter"/>
</dbReference>
<evidence type="ECO:0000256" key="1">
    <source>
        <dbReference type="ARBA" id="ARBA00001933"/>
    </source>
</evidence>
<dbReference type="GO" id="GO:0005737">
    <property type="term" value="C:cytoplasm"/>
    <property type="evidence" value="ECO:0007669"/>
    <property type="project" value="TreeGrafter"/>
</dbReference>
<evidence type="ECO:0000256" key="5">
    <source>
        <dbReference type="ARBA" id="ARBA00023239"/>
    </source>
</evidence>
<comment type="pathway">
    <text evidence="6">Amine and polyamine biosynthesis; putrescine biosynthesis via L-ornithine pathway; putrescine from L-ornithine: step 1/1.</text>
</comment>
<dbReference type="InterPro" id="IPR009006">
    <property type="entry name" value="Ala_racemase/Decarboxylase_C"/>
</dbReference>
<dbReference type="FunFam" id="2.40.37.10:FF:000004">
    <property type="entry name" value="Ornithine decarboxylase"/>
    <property type="match status" value="1"/>
</dbReference>
<dbReference type="Proteomes" id="UP000295444">
    <property type="component" value="Unassembled WGS sequence"/>
</dbReference>
<dbReference type="PANTHER" id="PTHR11482">
    <property type="entry name" value="ARGININE/DIAMINOPIMELATE/ORNITHINE DECARBOXYLASE"/>
    <property type="match status" value="1"/>
</dbReference>
<sequence length="381" mass="39965">MPGDPIAAAARLRAYLDRRQPPTPCLAIDLPQVRAAYQDLTAALPSVDLYYAVKANPAPELLGALVALGAGFDVASPGEIDLCLAAGADPSRLSYGNPIKKASDIAHAYTKGVRRFTTDALSDVEHLARFAPGSAVSCRILVDAPASQTPFGRKFGCAPSMAVRVLRAARDLGLDAEGLAFHVGSQHLSPSAWVAGIEQAAAVWHEVGGLRVLNVGGGFPTGYRSPVRALPEFGRAIDDAVARSFDEPPLLVAEPGRALVAEAGVLRSEVVLVTCKSDVDTHRWVYLDIGRYGGLAETELEMIAYPLATAHDGAEDGPVIIAGPTCDGDDVLYQRTPYRLPLALAAGDHVDILGAGAYTASYASVGFNGFPPMSTHCLDAD</sequence>
<comment type="caution">
    <text evidence="11">The sequence shown here is derived from an EMBL/GenBank/DDBJ whole genome shotgun (WGS) entry which is preliminary data.</text>
</comment>
<dbReference type="PRINTS" id="PR01179">
    <property type="entry name" value="ODADCRBXLASE"/>
</dbReference>
<proteinExistence type="inferred from homology"/>
<evidence type="ECO:0000256" key="6">
    <source>
        <dbReference type="ARBA" id="ARBA00034115"/>
    </source>
</evidence>
<dbReference type="PANTHER" id="PTHR11482:SF6">
    <property type="entry name" value="ORNITHINE DECARBOXYLASE 1-RELATED"/>
    <property type="match status" value="1"/>
</dbReference>
<evidence type="ECO:0000256" key="3">
    <source>
        <dbReference type="ARBA" id="ARBA00022793"/>
    </source>
</evidence>
<feature type="domain" description="Orn/DAP/Arg decarboxylase 2 N-terminal" evidence="10">
    <location>
        <begin position="32"/>
        <end position="261"/>
    </location>
</feature>
<gene>
    <name evidence="11" type="ORF">EV186_10363</name>
</gene>
<keyword evidence="12" id="KW-1185">Reference proteome</keyword>
<feature type="modified residue" description="N6-(pyridoxal phosphate)lysine" evidence="9">
    <location>
        <position position="54"/>
    </location>
</feature>
<name>A0A4R6SC20_LABRH</name>
<dbReference type="FunFam" id="3.20.20.10:FF:000008">
    <property type="entry name" value="Ornithine decarboxylase"/>
    <property type="match status" value="1"/>
</dbReference>